<dbReference type="Gene3D" id="3.40.50.300">
    <property type="entry name" value="P-loop containing nucleotide triphosphate hydrolases"/>
    <property type="match status" value="1"/>
</dbReference>
<dbReference type="Proteomes" id="UP000317778">
    <property type="component" value="Unassembled WGS sequence"/>
</dbReference>
<sequence length="172" mass="20297">MRKILIIGSGGAGKSKLARTLGNILKLPVINRDAFYWNPGWVETPKQEWERKVGELIKGEEWIMDGNYGSTLEKRLKVADTVIFLNYSRYLCLWRGLMRQFSRQRVDPIPGCHEKIDFEFIKWIWNYPRKIRPTIMKILDEGCDGKKIFICNTPRQIKRLVHEFRTRVPQST</sequence>
<dbReference type="SUPFAM" id="SSF52540">
    <property type="entry name" value="P-loop containing nucleoside triphosphate hydrolases"/>
    <property type="match status" value="1"/>
</dbReference>
<name>A0A532V8L0_UNCT6</name>
<organism evidence="1 2">
    <name type="scientific">candidate division TA06 bacterium B3_TA06</name>
    <dbReference type="NCBI Taxonomy" id="2012487"/>
    <lineage>
        <taxon>Bacteria</taxon>
        <taxon>Bacteria division TA06</taxon>
    </lineage>
</organism>
<dbReference type="InterPro" id="IPR052922">
    <property type="entry name" value="Cytidylate_Kinase-2"/>
</dbReference>
<comment type="caution">
    <text evidence="1">The sequence shown here is derived from an EMBL/GenBank/DDBJ whole genome shotgun (WGS) entry which is preliminary data.</text>
</comment>
<dbReference type="AlphaFoldDB" id="A0A532V8L0"/>
<dbReference type="InterPro" id="IPR027417">
    <property type="entry name" value="P-loop_NTPase"/>
</dbReference>
<dbReference type="PANTHER" id="PTHR37816:SF3">
    <property type="entry name" value="MODULATES DNA TOPOLOGY"/>
    <property type="match status" value="1"/>
</dbReference>
<dbReference type="EMBL" id="NJBO01000004">
    <property type="protein sequence ID" value="TKJ43525.1"/>
    <property type="molecule type" value="Genomic_DNA"/>
</dbReference>
<dbReference type="PANTHER" id="PTHR37816">
    <property type="entry name" value="YALI0E33011P"/>
    <property type="match status" value="1"/>
</dbReference>
<gene>
    <name evidence="1" type="ORF">CEE36_04110</name>
</gene>
<evidence type="ECO:0000313" key="2">
    <source>
        <dbReference type="Proteomes" id="UP000317778"/>
    </source>
</evidence>
<proteinExistence type="predicted"/>
<evidence type="ECO:0000313" key="1">
    <source>
        <dbReference type="EMBL" id="TKJ43525.1"/>
    </source>
</evidence>
<reference evidence="1 2" key="1">
    <citation type="submission" date="2017-06" db="EMBL/GenBank/DDBJ databases">
        <title>Novel microbial phyla capable of carbon fixation and sulfur reduction in deep-sea sediments.</title>
        <authorList>
            <person name="Huang J."/>
            <person name="Baker B."/>
            <person name="Wang Y."/>
        </authorList>
    </citation>
    <scope>NUCLEOTIDE SEQUENCE [LARGE SCALE GENOMIC DNA]</scope>
    <source>
        <strain evidence="1">B3_TA06</strain>
    </source>
</reference>
<accession>A0A532V8L0</accession>
<protein>
    <submittedName>
        <fullName evidence="1">AAA family ATPase</fullName>
    </submittedName>
</protein>